<evidence type="ECO:0000259" key="1">
    <source>
        <dbReference type="Pfam" id="PF13460"/>
    </source>
</evidence>
<gene>
    <name evidence="2" type="ORF">BCIN_09g03630</name>
</gene>
<dbReference type="AlphaFoldDB" id="A0A384JT37"/>
<dbReference type="InterPro" id="IPR052718">
    <property type="entry name" value="NmrA-type_oxidoreductase"/>
</dbReference>
<evidence type="ECO:0000313" key="2">
    <source>
        <dbReference type="EMBL" id="ATZ53524.1"/>
    </source>
</evidence>
<sequence>MLALTGTTGKIGKAVLQALLSRSLISPSELIICTSSNPSDAKFNDFKSQGIQVRKSDYNSPSSMKSAFAGADKLLLISTPQNDLDYNDAPHGQGREKHHFAAIDAAREAGVKHIVYASLAFGLESKTGVMRAHLRTEAYLKTLTDIKWTIVREGLYQESWPLYVGFYDTAADPREELVVAGDGGLSMISLEDLGIANALVLADTSGKYDGQLFFLSPRKTVSMTEVLKMVSEIKGKEIKLKIVSDQEYIDHYAEKGFPRAMLEWWVSSYTALSEGECEIKDGKSDELLASVGVKPKEMEQTVKEMMAGGLRGHDKLT</sequence>
<dbReference type="PANTHER" id="PTHR47129">
    <property type="entry name" value="QUINONE OXIDOREDUCTASE 2"/>
    <property type="match status" value="1"/>
</dbReference>
<dbReference type="GeneID" id="5432112"/>
<reference evidence="2 3" key="2">
    <citation type="journal article" date="2012" name="Eukaryot. Cell">
        <title>Genome update of Botrytis cinerea strains B05.10 and T4.</title>
        <authorList>
            <person name="Staats M."/>
            <person name="van Kan J.A."/>
        </authorList>
    </citation>
    <scope>NUCLEOTIDE SEQUENCE [LARGE SCALE GENOMIC DNA]</scope>
    <source>
        <strain evidence="2 3">B05.10</strain>
    </source>
</reference>
<keyword evidence="3" id="KW-1185">Reference proteome</keyword>
<dbReference type="InterPro" id="IPR016040">
    <property type="entry name" value="NAD(P)-bd_dom"/>
</dbReference>
<dbReference type="VEuPathDB" id="FungiDB:Bcin09g03630"/>
<evidence type="ECO:0000313" key="3">
    <source>
        <dbReference type="Proteomes" id="UP000001798"/>
    </source>
</evidence>
<dbReference type="RefSeq" id="XP_001551602.1">
    <property type="nucleotide sequence ID" value="XM_001551552.2"/>
</dbReference>
<protein>
    <recommendedName>
        <fullName evidence="1">NAD(P)-binding domain-containing protein</fullName>
    </recommendedName>
</protein>
<dbReference type="Pfam" id="PF13460">
    <property type="entry name" value="NAD_binding_10"/>
    <property type="match status" value="1"/>
</dbReference>
<dbReference type="OrthoDB" id="419598at2759"/>
<dbReference type="KEGG" id="bfu:BCIN_09g03630"/>
<dbReference type="Proteomes" id="UP000001798">
    <property type="component" value="Chromosome 9"/>
</dbReference>
<dbReference type="Gene3D" id="3.40.50.720">
    <property type="entry name" value="NAD(P)-binding Rossmann-like Domain"/>
    <property type="match status" value="1"/>
</dbReference>
<dbReference type="InterPro" id="IPR036291">
    <property type="entry name" value="NAD(P)-bd_dom_sf"/>
</dbReference>
<dbReference type="OMA" id="WWSSTYE"/>
<accession>A0A384JT37</accession>
<dbReference type="Gene3D" id="3.90.25.10">
    <property type="entry name" value="UDP-galactose 4-epimerase, domain 1"/>
    <property type="match status" value="1"/>
</dbReference>
<reference evidence="2 3" key="1">
    <citation type="journal article" date="2011" name="PLoS Genet.">
        <title>Genomic analysis of the necrotrophic fungal pathogens Sclerotinia sclerotiorum and Botrytis cinerea.</title>
        <authorList>
            <person name="Amselem J."/>
            <person name="Cuomo C.A."/>
            <person name="van Kan J.A."/>
            <person name="Viaud M."/>
            <person name="Benito E.P."/>
            <person name="Couloux A."/>
            <person name="Coutinho P.M."/>
            <person name="de Vries R.P."/>
            <person name="Dyer P.S."/>
            <person name="Fillinger S."/>
            <person name="Fournier E."/>
            <person name="Gout L."/>
            <person name="Hahn M."/>
            <person name="Kohn L."/>
            <person name="Lapalu N."/>
            <person name="Plummer K.M."/>
            <person name="Pradier J.M."/>
            <person name="Quevillon E."/>
            <person name="Sharon A."/>
            <person name="Simon A."/>
            <person name="ten Have A."/>
            <person name="Tudzynski B."/>
            <person name="Tudzynski P."/>
            <person name="Wincker P."/>
            <person name="Andrew M."/>
            <person name="Anthouard V."/>
            <person name="Beever R.E."/>
            <person name="Beffa R."/>
            <person name="Benoit I."/>
            <person name="Bouzid O."/>
            <person name="Brault B."/>
            <person name="Chen Z."/>
            <person name="Choquer M."/>
            <person name="Collemare J."/>
            <person name="Cotton P."/>
            <person name="Danchin E.G."/>
            <person name="Da Silva C."/>
            <person name="Gautier A."/>
            <person name="Giraud C."/>
            <person name="Giraud T."/>
            <person name="Gonzalez C."/>
            <person name="Grossetete S."/>
            <person name="Guldener U."/>
            <person name="Henrissat B."/>
            <person name="Howlett B.J."/>
            <person name="Kodira C."/>
            <person name="Kretschmer M."/>
            <person name="Lappartient A."/>
            <person name="Leroch M."/>
            <person name="Levis C."/>
            <person name="Mauceli E."/>
            <person name="Neuveglise C."/>
            <person name="Oeser B."/>
            <person name="Pearson M."/>
            <person name="Poulain J."/>
            <person name="Poussereau N."/>
            <person name="Quesneville H."/>
            <person name="Rascle C."/>
            <person name="Schumacher J."/>
            <person name="Segurens B."/>
            <person name="Sexton A."/>
            <person name="Silva E."/>
            <person name="Sirven C."/>
            <person name="Soanes D.M."/>
            <person name="Talbot N.J."/>
            <person name="Templeton M."/>
            <person name="Yandava C."/>
            <person name="Yarden O."/>
            <person name="Zeng Q."/>
            <person name="Rollins J.A."/>
            <person name="Lebrun M.H."/>
            <person name="Dickman M."/>
        </authorList>
    </citation>
    <scope>NUCLEOTIDE SEQUENCE [LARGE SCALE GENOMIC DNA]</scope>
    <source>
        <strain evidence="2 3">B05.10</strain>
    </source>
</reference>
<organism evidence="2 3">
    <name type="scientific">Botryotinia fuckeliana (strain B05.10)</name>
    <name type="common">Noble rot fungus</name>
    <name type="synonym">Botrytis cinerea</name>
    <dbReference type="NCBI Taxonomy" id="332648"/>
    <lineage>
        <taxon>Eukaryota</taxon>
        <taxon>Fungi</taxon>
        <taxon>Dikarya</taxon>
        <taxon>Ascomycota</taxon>
        <taxon>Pezizomycotina</taxon>
        <taxon>Leotiomycetes</taxon>
        <taxon>Helotiales</taxon>
        <taxon>Sclerotiniaceae</taxon>
        <taxon>Botrytis</taxon>
    </lineage>
</organism>
<dbReference type="SUPFAM" id="SSF51735">
    <property type="entry name" value="NAD(P)-binding Rossmann-fold domains"/>
    <property type="match status" value="1"/>
</dbReference>
<proteinExistence type="predicted"/>
<dbReference type="EMBL" id="CP009813">
    <property type="protein sequence ID" value="ATZ53524.1"/>
    <property type="molecule type" value="Genomic_DNA"/>
</dbReference>
<feature type="domain" description="NAD(P)-binding" evidence="1">
    <location>
        <begin position="6"/>
        <end position="156"/>
    </location>
</feature>
<dbReference type="PANTHER" id="PTHR47129:SF1">
    <property type="entry name" value="NMRA-LIKE DOMAIN-CONTAINING PROTEIN"/>
    <property type="match status" value="1"/>
</dbReference>
<reference evidence="2 3" key="3">
    <citation type="journal article" date="2017" name="Mol. Plant Pathol.">
        <title>A gapless genome sequence of the fungus Botrytis cinerea.</title>
        <authorList>
            <person name="Van Kan J.A."/>
            <person name="Stassen J.H."/>
            <person name="Mosbach A."/>
            <person name="Van Der Lee T.A."/>
            <person name="Faino L."/>
            <person name="Farmer A.D."/>
            <person name="Papasotiriou D.G."/>
            <person name="Zhou S."/>
            <person name="Seidl M.F."/>
            <person name="Cottam E."/>
            <person name="Edel D."/>
            <person name="Hahn M."/>
            <person name="Schwartz D.C."/>
            <person name="Dietrich R.A."/>
            <person name="Widdison S."/>
            <person name="Scalliet G."/>
        </authorList>
    </citation>
    <scope>NUCLEOTIDE SEQUENCE [LARGE SCALE GENOMIC DNA]</scope>
    <source>
        <strain evidence="2 3">B05.10</strain>
    </source>
</reference>
<name>A0A384JT37_BOTFB</name>